<feature type="domain" description="CDT1 Geminin-binding" evidence="4">
    <location>
        <begin position="75"/>
        <end position="204"/>
    </location>
</feature>
<evidence type="ECO:0000259" key="4">
    <source>
        <dbReference type="SMART" id="SM01075"/>
    </source>
</evidence>
<name>A0A1U7Z6F4_NELNU</name>
<dbReference type="Pfam" id="PF08839">
    <property type="entry name" value="CDT1"/>
    <property type="match status" value="1"/>
</dbReference>
<dbReference type="Proteomes" id="UP000189703">
    <property type="component" value="Unplaced"/>
</dbReference>
<evidence type="ECO:0000256" key="2">
    <source>
        <dbReference type="ARBA" id="ARBA00023306"/>
    </source>
</evidence>
<dbReference type="STRING" id="4432.A0A1U7Z6F4"/>
<sequence length="555" mass="63068">MEEKTCDEGIKDTLDSKCQKIPAVGEKLSDLSVVHMQNKQRVENHDSVDDIGSWTPVKSTQPLKRELLKDEAFELSDEYKTMIGFFDCMNSSLRLLHLRKKLPTFQKISSQVEVLTKRKFSYNHLAQIKYILPEAVQVEKILVHDEKTFCMKPDMKVRLLLDIVEAHPDQSPFVALRQLFRARLLDFFYTHPKGYDIPKAMLPEPFNQGNHTVIPQKLPMESPKKCHSLSELELPSSSAHLSSSFSKHFSQKNIAPEEETTQLLAPIFPLSSLISHNENNRCFEQDKGSIPLASKSCGIKSNAMLISSPQCSLNSSACESPLAKLISAVDYWMVETPVQKTPKRLIPDSDSKINADGRETQSSTHSAAKRSLNFSPLKGDGSTGPQPATTNRVLFEDVTRSCHSVAQKDKENNSFIMKDQNTSKKSCDTQNISLRDLFDLIHRIFHSASSCSITKEELVHKIILNNFDIVERSEVEEQLELLEKLAPDWICKKLVPSGDLLYREVEFILLLDKLEKTKICSTNEDGLWWKECRNGKFSVNLSTWLSSKKTWRVIK</sequence>
<organism evidence="5 6">
    <name type="scientific">Nelumbo nucifera</name>
    <name type="common">Sacred lotus</name>
    <dbReference type="NCBI Taxonomy" id="4432"/>
    <lineage>
        <taxon>Eukaryota</taxon>
        <taxon>Viridiplantae</taxon>
        <taxon>Streptophyta</taxon>
        <taxon>Embryophyta</taxon>
        <taxon>Tracheophyta</taxon>
        <taxon>Spermatophyta</taxon>
        <taxon>Magnoliopsida</taxon>
        <taxon>Proteales</taxon>
        <taxon>Nelumbonaceae</taxon>
        <taxon>Nelumbo</taxon>
    </lineage>
</organism>
<evidence type="ECO:0000313" key="5">
    <source>
        <dbReference type="Proteomes" id="UP000189703"/>
    </source>
</evidence>
<dbReference type="CDD" id="cd08674">
    <property type="entry name" value="Cdt1_m"/>
    <property type="match status" value="1"/>
</dbReference>
<proteinExistence type="inferred from homology"/>
<evidence type="ECO:0000256" key="3">
    <source>
        <dbReference type="SAM" id="MobiDB-lite"/>
    </source>
</evidence>
<dbReference type="GO" id="GO:0000076">
    <property type="term" value="P:DNA replication checkpoint signaling"/>
    <property type="evidence" value="ECO:0000318"/>
    <property type="project" value="GO_Central"/>
</dbReference>
<dbReference type="InterPro" id="IPR038090">
    <property type="entry name" value="Cdt1_C_WH_dom_sf"/>
</dbReference>
<dbReference type="GO" id="GO:0003677">
    <property type="term" value="F:DNA binding"/>
    <property type="evidence" value="ECO:0000318"/>
    <property type="project" value="GO_Central"/>
</dbReference>
<dbReference type="OrthoDB" id="341730at2759"/>
<dbReference type="OMA" id="THPEGCD"/>
<comment type="similarity">
    <text evidence="1">Belongs to the Cdt1 family.</text>
</comment>
<dbReference type="GO" id="GO:0030174">
    <property type="term" value="P:regulation of DNA-templated DNA replication initiation"/>
    <property type="evidence" value="ECO:0000318"/>
    <property type="project" value="GO_Central"/>
</dbReference>
<dbReference type="AlphaFoldDB" id="A0A1U7Z6F4"/>
<dbReference type="GO" id="GO:0071163">
    <property type="term" value="P:DNA replication preinitiation complex assembly"/>
    <property type="evidence" value="ECO:0000318"/>
    <property type="project" value="GO_Central"/>
</dbReference>
<protein>
    <submittedName>
        <fullName evidence="6">CDT1-like protein a, chloroplastic isoform X1</fullName>
    </submittedName>
</protein>
<reference evidence="6" key="1">
    <citation type="submission" date="2025-08" db="UniProtKB">
        <authorList>
            <consortium name="RefSeq"/>
        </authorList>
    </citation>
    <scope>IDENTIFICATION</scope>
</reference>
<dbReference type="Gene3D" id="1.10.10.1420">
    <property type="entry name" value="DNA replication factor Cdt1, C-terminal WH domain"/>
    <property type="match status" value="1"/>
</dbReference>
<dbReference type="InterPro" id="IPR032054">
    <property type="entry name" value="Cdt1_C"/>
</dbReference>
<feature type="region of interest" description="Disordered" evidence="3">
    <location>
        <begin position="343"/>
        <end position="389"/>
    </location>
</feature>
<dbReference type="GO" id="GO:0070182">
    <property type="term" value="F:DNA polymerase binding"/>
    <property type="evidence" value="ECO:0000318"/>
    <property type="project" value="GO_Central"/>
</dbReference>
<dbReference type="InterPro" id="IPR036390">
    <property type="entry name" value="WH_DNA-bd_sf"/>
</dbReference>
<dbReference type="RefSeq" id="XP_010248885.1">
    <property type="nucleotide sequence ID" value="XM_010250583.2"/>
</dbReference>
<dbReference type="InterPro" id="IPR045173">
    <property type="entry name" value="Cdt1"/>
</dbReference>
<dbReference type="eggNOG" id="KOG4762">
    <property type="taxonomic scope" value="Eukaryota"/>
</dbReference>
<dbReference type="GO" id="GO:0005634">
    <property type="term" value="C:nucleus"/>
    <property type="evidence" value="ECO:0000318"/>
    <property type="project" value="GO_Central"/>
</dbReference>
<dbReference type="InParanoid" id="A0A1U7Z6F4"/>
<evidence type="ECO:0000256" key="1">
    <source>
        <dbReference type="ARBA" id="ARBA00008356"/>
    </source>
</evidence>
<dbReference type="SMART" id="SM01075">
    <property type="entry name" value="CDT1"/>
    <property type="match status" value="1"/>
</dbReference>
<dbReference type="GeneID" id="104591646"/>
<keyword evidence="2" id="KW-0131">Cell cycle</keyword>
<dbReference type="PANTHER" id="PTHR28637">
    <property type="entry name" value="DNA REPLICATION FACTOR CDT1"/>
    <property type="match status" value="1"/>
</dbReference>
<evidence type="ECO:0000313" key="6">
    <source>
        <dbReference type="RefSeq" id="XP_010248885.1"/>
    </source>
</evidence>
<dbReference type="InterPro" id="IPR014939">
    <property type="entry name" value="CDT1_Gemini-bd-like"/>
</dbReference>
<feature type="compositionally biased region" description="Basic and acidic residues" evidence="3">
    <location>
        <begin position="345"/>
        <end position="359"/>
    </location>
</feature>
<dbReference type="KEGG" id="nnu:104591646"/>
<dbReference type="Pfam" id="PF16679">
    <property type="entry name" value="CDT1_C"/>
    <property type="match status" value="1"/>
</dbReference>
<accession>A0A1U7Z6F4</accession>
<dbReference type="PANTHER" id="PTHR28637:SF13">
    <property type="entry name" value="EXPRESSED PROTEIN"/>
    <property type="match status" value="1"/>
</dbReference>
<dbReference type="GO" id="GO:0000278">
    <property type="term" value="P:mitotic cell cycle"/>
    <property type="evidence" value="ECO:0000318"/>
    <property type="project" value="GO_Central"/>
</dbReference>
<gene>
    <name evidence="6" type="primary">LOC104591646</name>
</gene>
<keyword evidence="5" id="KW-1185">Reference proteome</keyword>
<dbReference type="SUPFAM" id="SSF46785">
    <property type="entry name" value="Winged helix' DNA-binding domain"/>
    <property type="match status" value="1"/>
</dbReference>